<proteinExistence type="predicted"/>
<protein>
    <submittedName>
        <fullName evidence="1">Uncharacterized protein</fullName>
    </submittedName>
</protein>
<sequence length="143" mass="16860">MIEQDKIGFKQMMDTVTSLYQKPNMDIDTLRVWFHKLEKFEFNIVTKAFDKWVDNNKFMPTVFDILQLCREKPIEFAQLQAPKLNNQQNKAQADKLLAMIHEKMPVEDKKLKDMRAWAHRIIANPKNYPAISLKTAKEAIHAK</sequence>
<dbReference type="Gene3D" id="1.10.8.200">
    <property type="entry name" value="Replisome organizer (g39p helicase loader/inhibitor protein)"/>
    <property type="match status" value="1"/>
</dbReference>
<dbReference type="EMBL" id="LR798310">
    <property type="protein sequence ID" value="CAB5222640.1"/>
    <property type="molecule type" value="Genomic_DNA"/>
</dbReference>
<accession>A0A6J7WY03</accession>
<name>A0A6J7WY03_9CAUD</name>
<organism evidence="1">
    <name type="scientific">uncultured Caudovirales phage</name>
    <dbReference type="NCBI Taxonomy" id="2100421"/>
    <lineage>
        <taxon>Viruses</taxon>
        <taxon>Duplodnaviria</taxon>
        <taxon>Heunggongvirae</taxon>
        <taxon>Uroviricota</taxon>
        <taxon>Caudoviricetes</taxon>
        <taxon>Peduoviridae</taxon>
        <taxon>Maltschvirus</taxon>
        <taxon>Maltschvirus maltsch</taxon>
    </lineage>
</organism>
<evidence type="ECO:0000313" key="1">
    <source>
        <dbReference type="EMBL" id="CAB5222640.1"/>
    </source>
</evidence>
<gene>
    <name evidence="1" type="ORF">UFOVP367_29</name>
</gene>
<reference evidence="1" key="1">
    <citation type="submission" date="2020-05" db="EMBL/GenBank/DDBJ databases">
        <authorList>
            <person name="Chiriac C."/>
            <person name="Salcher M."/>
            <person name="Ghai R."/>
            <person name="Kavagutti S V."/>
        </authorList>
    </citation>
    <scope>NUCLEOTIDE SEQUENCE</scope>
</reference>